<feature type="region of interest" description="Disordered" evidence="1">
    <location>
        <begin position="62"/>
        <end position="114"/>
    </location>
</feature>
<gene>
    <name evidence="3" type="ORF">CONLIGDRAFT_635473</name>
</gene>
<dbReference type="AlphaFoldDB" id="A0A1J7IX52"/>
<feature type="compositionally biased region" description="Pro residues" evidence="1">
    <location>
        <begin position="96"/>
        <end position="114"/>
    </location>
</feature>
<dbReference type="Proteomes" id="UP000182658">
    <property type="component" value="Unassembled WGS sequence"/>
</dbReference>
<proteinExistence type="predicted"/>
<feature type="chain" id="PRO_5012340035" evidence="2">
    <location>
        <begin position="20"/>
        <end position="114"/>
    </location>
</feature>
<sequence length="114" mass="12229">MELLVAVSIIITLVPLMLDNVNIPSNTSPIRHQITPTHDSLDTVLPSECNANHCHDRNMTSKTIYPRVGKPPPSVDLADGHSILDLSPTGTDNTPPATPEPRAESPPPSPPDTK</sequence>
<name>A0A1J7IX52_9PEZI</name>
<reference evidence="3 4" key="1">
    <citation type="submission" date="2016-10" db="EMBL/GenBank/DDBJ databases">
        <title>Draft genome sequence of Coniochaeta ligniaria NRRL30616, a lignocellulolytic fungus for bioabatement of inhibitors in plant biomass hydrolysates.</title>
        <authorList>
            <consortium name="DOE Joint Genome Institute"/>
            <person name="Jimenez D.J."/>
            <person name="Hector R.E."/>
            <person name="Riley R."/>
            <person name="Sun H."/>
            <person name="Grigoriev I.V."/>
            <person name="Van Elsas J.D."/>
            <person name="Nichols N.N."/>
        </authorList>
    </citation>
    <scope>NUCLEOTIDE SEQUENCE [LARGE SCALE GENOMIC DNA]</scope>
    <source>
        <strain evidence="3 4">NRRL 30616</strain>
    </source>
</reference>
<evidence type="ECO:0000256" key="1">
    <source>
        <dbReference type="SAM" id="MobiDB-lite"/>
    </source>
</evidence>
<evidence type="ECO:0000313" key="3">
    <source>
        <dbReference type="EMBL" id="OIW25657.1"/>
    </source>
</evidence>
<keyword evidence="4" id="KW-1185">Reference proteome</keyword>
<evidence type="ECO:0000256" key="2">
    <source>
        <dbReference type="SAM" id="SignalP"/>
    </source>
</evidence>
<feature type="signal peptide" evidence="2">
    <location>
        <begin position="1"/>
        <end position="19"/>
    </location>
</feature>
<protein>
    <submittedName>
        <fullName evidence="3">Uncharacterized protein</fullName>
    </submittedName>
</protein>
<keyword evidence="2" id="KW-0732">Signal</keyword>
<accession>A0A1J7IX52</accession>
<organism evidence="3 4">
    <name type="scientific">Coniochaeta ligniaria NRRL 30616</name>
    <dbReference type="NCBI Taxonomy" id="1408157"/>
    <lineage>
        <taxon>Eukaryota</taxon>
        <taxon>Fungi</taxon>
        <taxon>Dikarya</taxon>
        <taxon>Ascomycota</taxon>
        <taxon>Pezizomycotina</taxon>
        <taxon>Sordariomycetes</taxon>
        <taxon>Sordariomycetidae</taxon>
        <taxon>Coniochaetales</taxon>
        <taxon>Coniochaetaceae</taxon>
        <taxon>Coniochaeta</taxon>
    </lineage>
</organism>
<dbReference type="EMBL" id="KV875101">
    <property type="protein sequence ID" value="OIW25657.1"/>
    <property type="molecule type" value="Genomic_DNA"/>
</dbReference>
<dbReference type="InParanoid" id="A0A1J7IX52"/>
<evidence type="ECO:0000313" key="4">
    <source>
        <dbReference type="Proteomes" id="UP000182658"/>
    </source>
</evidence>